<evidence type="ECO:0000313" key="1">
    <source>
        <dbReference type="EMBL" id="GAL66358.1"/>
    </source>
</evidence>
<dbReference type="STRING" id="504487.JCM19538_2295"/>
<dbReference type="OrthoDB" id="679501at2"/>
<dbReference type="NCBIfam" id="TIGR03512">
    <property type="entry name" value="GldD_lipo"/>
    <property type="match status" value="1"/>
</dbReference>
<dbReference type="AlphaFoldDB" id="A0A090VQR9"/>
<evidence type="ECO:0000313" key="3">
    <source>
        <dbReference type="Proteomes" id="UP000029641"/>
    </source>
</evidence>
<dbReference type="Pfam" id="PF25593">
    <property type="entry name" value="GldD_lipo"/>
    <property type="match status" value="1"/>
</dbReference>
<evidence type="ECO:0000313" key="2">
    <source>
        <dbReference type="EMBL" id="GAL87932.1"/>
    </source>
</evidence>
<sequence length="194" mass="22092">MKFKLSILVVLLLLSCGGEDYVPKPKAYLRLDYPKATYKTQELPNIPVVFEVSSLVNELKIKTMASSTKSYGINLEYKPLKATLFLTYKAINGSEKNLEDFLNDAQKLTLEHTKKADEIPVYPFENKKRKVYGMLSEVKGNAASPAQFYVTDSVNHFLTGSLYFHAKPNYDSILPAANFLQKDIKHIMETIEWQ</sequence>
<dbReference type="Proteomes" id="UP000029641">
    <property type="component" value="Unassembled WGS sequence"/>
</dbReference>
<dbReference type="InterPro" id="IPR019850">
    <property type="entry name" value="GldD-like"/>
</dbReference>
<gene>
    <name evidence="1" type="ORF">JCM19301_2453</name>
    <name evidence="2" type="ORF">JCM19538_2295</name>
</gene>
<name>A0A090VQR9_9FLAO</name>
<proteinExistence type="predicted"/>
<organism evidence="1 3">
    <name type="scientific">Jejuia pallidilutea</name>
    <dbReference type="NCBI Taxonomy" id="504487"/>
    <lineage>
        <taxon>Bacteria</taxon>
        <taxon>Pseudomonadati</taxon>
        <taxon>Bacteroidota</taxon>
        <taxon>Flavobacteriia</taxon>
        <taxon>Flavobacteriales</taxon>
        <taxon>Flavobacteriaceae</taxon>
        <taxon>Jejuia</taxon>
    </lineage>
</organism>
<comment type="caution">
    <text evidence="1">The sequence shown here is derived from an EMBL/GenBank/DDBJ whole genome shotgun (WGS) entry which is preliminary data.</text>
</comment>
<dbReference type="EMBL" id="BBNR01000004">
    <property type="protein sequence ID" value="GAL66358.1"/>
    <property type="molecule type" value="Genomic_DNA"/>
</dbReference>
<dbReference type="RefSeq" id="WP_042242119.1">
    <property type="nucleotide sequence ID" value="NZ_BBNR01000004.1"/>
</dbReference>
<evidence type="ECO:0000313" key="4">
    <source>
        <dbReference type="Proteomes" id="UP000030184"/>
    </source>
</evidence>
<dbReference type="PROSITE" id="PS51257">
    <property type="entry name" value="PROKAR_LIPOPROTEIN"/>
    <property type="match status" value="1"/>
</dbReference>
<dbReference type="Proteomes" id="UP000030184">
    <property type="component" value="Unassembled WGS sequence"/>
</dbReference>
<keyword evidence="4" id="KW-1185">Reference proteome</keyword>
<reference evidence="4" key="1">
    <citation type="journal article" date="2014" name="Genome Announc.">
        <title>Draft Genome Sequence of Marine Flavobacterium Jejuia pallidilutea Strain 11shimoA1 and Pigmentation Mutants.</title>
        <authorList>
            <person name="Takatani N."/>
            <person name="Nakanishi M."/>
            <person name="Meirelles P."/>
            <person name="Mino S."/>
            <person name="Suda W."/>
            <person name="Oshima K."/>
            <person name="Hattori M."/>
            <person name="Ohkuma M."/>
            <person name="Hosokawa M."/>
            <person name="Miyashita K."/>
            <person name="Thompson F.L."/>
            <person name="Niwa A."/>
            <person name="Sawabe T."/>
            <person name="Sawabe T."/>
        </authorList>
    </citation>
    <scope>NUCLEOTIDE SEQUENCE [LARGE SCALE GENOMIC DNA]</scope>
    <source>
        <strain evidence="4">JCM 19538</strain>
    </source>
</reference>
<protein>
    <submittedName>
        <fullName evidence="1">GldD protein</fullName>
    </submittedName>
</protein>
<dbReference type="EMBL" id="BBNY01000001">
    <property type="protein sequence ID" value="GAL87932.1"/>
    <property type="molecule type" value="Genomic_DNA"/>
</dbReference>
<accession>A0A090VQR9</accession>